<gene>
    <name evidence="2" type="ORF">RHIMIDRAFT_74075</name>
</gene>
<feature type="transmembrane region" description="Helical" evidence="1">
    <location>
        <begin position="7"/>
        <end position="29"/>
    </location>
</feature>
<keyword evidence="1" id="KW-0812">Transmembrane</keyword>
<name>A0A2G4SIF0_RHIZD</name>
<organism evidence="2 3">
    <name type="scientific">Rhizopus microsporus ATCC 52813</name>
    <dbReference type="NCBI Taxonomy" id="1340429"/>
    <lineage>
        <taxon>Eukaryota</taxon>
        <taxon>Fungi</taxon>
        <taxon>Fungi incertae sedis</taxon>
        <taxon>Mucoromycota</taxon>
        <taxon>Mucoromycotina</taxon>
        <taxon>Mucoromycetes</taxon>
        <taxon>Mucorales</taxon>
        <taxon>Mucorineae</taxon>
        <taxon>Rhizopodaceae</taxon>
        <taxon>Rhizopus</taxon>
    </lineage>
</organism>
<proteinExistence type="predicted"/>
<keyword evidence="1" id="KW-0472">Membrane</keyword>
<protein>
    <submittedName>
        <fullName evidence="2">Uncharacterized protein</fullName>
    </submittedName>
</protein>
<evidence type="ECO:0000313" key="3">
    <source>
        <dbReference type="Proteomes" id="UP000242254"/>
    </source>
</evidence>
<reference evidence="2 3" key="1">
    <citation type="journal article" date="2016" name="Proc. Natl. Acad. Sci. U.S.A.">
        <title>Lipid metabolic changes in an early divergent fungus govern the establishment of a mutualistic symbiosis with endobacteria.</title>
        <authorList>
            <person name="Lastovetsky O.A."/>
            <person name="Gaspar M.L."/>
            <person name="Mondo S.J."/>
            <person name="LaButti K.M."/>
            <person name="Sandor L."/>
            <person name="Grigoriev I.V."/>
            <person name="Henry S.A."/>
            <person name="Pawlowska T.E."/>
        </authorList>
    </citation>
    <scope>NUCLEOTIDE SEQUENCE [LARGE SCALE GENOMIC DNA]</scope>
    <source>
        <strain evidence="2 3">ATCC 52813</strain>
    </source>
</reference>
<dbReference type="GeneID" id="35446620"/>
<dbReference type="EMBL" id="KZ303864">
    <property type="protein sequence ID" value="PHZ08558.1"/>
    <property type="molecule type" value="Genomic_DNA"/>
</dbReference>
<dbReference type="Proteomes" id="UP000242254">
    <property type="component" value="Unassembled WGS sequence"/>
</dbReference>
<accession>A0A2G4SIF0</accession>
<dbReference type="AlphaFoldDB" id="A0A2G4SIF0"/>
<evidence type="ECO:0000256" key="1">
    <source>
        <dbReference type="SAM" id="Phobius"/>
    </source>
</evidence>
<keyword evidence="3" id="KW-1185">Reference proteome</keyword>
<evidence type="ECO:0000313" key="2">
    <source>
        <dbReference type="EMBL" id="PHZ08558.1"/>
    </source>
</evidence>
<feature type="transmembrane region" description="Helical" evidence="1">
    <location>
        <begin position="35"/>
        <end position="56"/>
    </location>
</feature>
<dbReference type="RefSeq" id="XP_023462266.1">
    <property type="nucleotide sequence ID" value="XM_023615632.1"/>
</dbReference>
<keyword evidence="1" id="KW-1133">Transmembrane helix</keyword>
<sequence>MLIREFYILPFTLLSSNLIFSYLICHSFTWSLNVFISLSASSFSNINSSFVLAILFNSSIISLVSRFTSRTASCCLL</sequence>